<evidence type="ECO:0000313" key="9">
    <source>
        <dbReference type="Proteomes" id="UP000318431"/>
    </source>
</evidence>
<dbReference type="InterPro" id="IPR008335">
    <property type="entry name" value="Mopterin_OxRdtase_euk"/>
</dbReference>
<dbReference type="GO" id="GO:0043546">
    <property type="term" value="F:molybdopterin cofactor binding"/>
    <property type="evidence" value="ECO:0007669"/>
    <property type="project" value="TreeGrafter"/>
</dbReference>
<dbReference type="InterPro" id="IPR005066">
    <property type="entry name" value="MoCF_OxRdtse_dimer"/>
</dbReference>
<feature type="domain" description="Oxidoreductase molybdopterin-binding" evidence="6">
    <location>
        <begin position="111"/>
        <end position="280"/>
    </location>
</feature>
<name>A0A562RKJ6_9BURK</name>
<dbReference type="EMBL" id="VLLB01000001">
    <property type="protein sequence ID" value="TWI69114.1"/>
    <property type="molecule type" value="Genomic_DNA"/>
</dbReference>
<dbReference type="FunFam" id="3.90.420.10:FF:000007">
    <property type="entry name" value="Sulfite:cytochrome c oxidoreductase subunit A"/>
    <property type="match status" value="1"/>
</dbReference>
<evidence type="ECO:0000259" key="7">
    <source>
        <dbReference type="Pfam" id="PF03404"/>
    </source>
</evidence>
<accession>A0A562RKJ6</accession>
<keyword evidence="3" id="KW-0479">Metal-binding</keyword>
<keyword evidence="2" id="KW-0500">Molybdenum</keyword>
<evidence type="ECO:0000256" key="4">
    <source>
        <dbReference type="ARBA" id="ARBA00023002"/>
    </source>
</evidence>
<dbReference type="SUPFAM" id="SSF81296">
    <property type="entry name" value="E set domains"/>
    <property type="match status" value="1"/>
</dbReference>
<dbReference type="GO" id="GO:0020037">
    <property type="term" value="F:heme binding"/>
    <property type="evidence" value="ECO:0007669"/>
    <property type="project" value="TreeGrafter"/>
</dbReference>
<proteinExistence type="predicted"/>
<dbReference type="RefSeq" id="WP_141839169.1">
    <property type="nucleotide sequence ID" value="NZ_VLLB01000001.1"/>
</dbReference>
<sequence length="428" mass="46261">MTRRSGDDTAKPAGPHDSARPFEGRRRFIRHTGFIAAGLAAAPGASLAAIAKDDGVSFADGPRELVSYPQKRPLIRVTTRPPHLETPFEVFNNGAITPNDAFFVRYHLANLPMSIDPETYRLEVKGAVKRSLSLSLSELKALGEPVEVVAVNQCSGNSRGFSSPRVFGAQLANGAMGNARWVGVPLKTVLEKAGVGANARQVMFNGLDQPVLPSTSDFRKTLDIEHALGHDVLLAWSMNGQDIPYLNGYPLKLIVPGYFGTYWVKHLSEIEVLDKPFEGHDALFMTTAYRVPDNDCLCVAPGTTPSRTRPISTLPVRSFITSVTSGGVLPAGRTVQLKGIAFDGGAGIKAVDVSIDGGKTWRAAELGADLGRYSFREWRLPVSFAARGQTVLMVRATNRAGEVQPADPTWNPGGYRRHVIESYPVTIA</sequence>
<comment type="cofactor">
    <cofactor evidence="1">
        <name>Mo-molybdopterin</name>
        <dbReference type="ChEBI" id="CHEBI:71302"/>
    </cofactor>
</comment>
<dbReference type="Proteomes" id="UP000318431">
    <property type="component" value="Unassembled WGS sequence"/>
</dbReference>
<keyword evidence="9" id="KW-1185">Reference proteome</keyword>
<evidence type="ECO:0000259" key="6">
    <source>
        <dbReference type="Pfam" id="PF00174"/>
    </source>
</evidence>
<dbReference type="Gene3D" id="2.60.40.650">
    <property type="match status" value="1"/>
</dbReference>
<dbReference type="PRINTS" id="PR00407">
    <property type="entry name" value="EUMOPTERIN"/>
</dbReference>
<dbReference type="InterPro" id="IPR014756">
    <property type="entry name" value="Ig_E-set"/>
</dbReference>
<dbReference type="OrthoDB" id="9795587at2"/>
<organism evidence="8 9">
    <name type="scientific">Pseudoduganella lurida</name>
    <dbReference type="NCBI Taxonomy" id="1036180"/>
    <lineage>
        <taxon>Bacteria</taxon>
        <taxon>Pseudomonadati</taxon>
        <taxon>Pseudomonadota</taxon>
        <taxon>Betaproteobacteria</taxon>
        <taxon>Burkholderiales</taxon>
        <taxon>Oxalobacteraceae</taxon>
        <taxon>Telluria group</taxon>
        <taxon>Pseudoduganella</taxon>
    </lineage>
</organism>
<keyword evidence="4" id="KW-0560">Oxidoreductase</keyword>
<feature type="compositionally biased region" description="Basic and acidic residues" evidence="5">
    <location>
        <begin position="1"/>
        <end position="10"/>
    </location>
</feature>
<dbReference type="PANTHER" id="PTHR19372:SF7">
    <property type="entry name" value="SULFITE OXIDASE, MITOCHONDRIAL"/>
    <property type="match status" value="1"/>
</dbReference>
<dbReference type="PROSITE" id="PS51318">
    <property type="entry name" value="TAT"/>
    <property type="match status" value="1"/>
</dbReference>
<reference evidence="8 9" key="1">
    <citation type="journal article" date="2015" name="Stand. Genomic Sci.">
        <title>Genomic Encyclopedia of Bacterial and Archaeal Type Strains, Phase III: the genomes of soil and plant-associated and newly described type strains.</title>
        <authorList>
            <person name="Whitman W.B."/>
            <person name="Woyke T."/>
            <person name="Klenk H.P."/>
            <person name="Zhou Y."/>
            <person name="Lilburn T.G."/>
            <person name="Beck B.J."/>
            <person name="De Vos P."/>
            <person name="Vandamme P."/>
            <person name="Eisen J.A."/>
            <person name="Garrity G."/>
            <person name="Hugenholtz P."/>
            <person name="Kyrpides N.C."/>
        </authorList>
    </citation>
    <scope>NUCLEOTIDE SEQUENCE [LARGE SCALE GENOMIC DNA]</scope>
    <source>
        <strain evidence="8 9">CGMCC 1.10822</strain>
    </source>
</reference>
<dbReference type="InterPro" id="IPR006311">
    <property type="entry name" value="TAT_signal"/>
</dbReference>
<evidence type="ECO:0000313" key="8">
    <source>
        <dbReference type="EMBL" id="TWI69114.1"/>
    </source>
</evidence>
<comment type="caution">
    <text evidence="8">The sequence shown here is derived from an EMBL/GenBank/DDBJ whole genome shotgun (WGS) entry which is preliminary data.</text>
</comment>
<dbReference type="SUPFAM" id="SSF56524">
    <property type="entry name" value="Oxidoreductase molybdopterin-binding domain"/>
    <property type="match status" value="1"/>
</dbReference>
<dbReference type="InterPro" id="IPR000572">
    <property type="entry name" value="OxRdtase_Mopterin-bd_dom"/>
</dbReference>
<evidence type="ECO:0000256" key="5">
    <source>
        <dbReference type="SAM" id="MobiDB-lite"/>
    </source>
</evidence>
<dbReference type="Gene3D" id="3.90.420.10">
    <property type="entry name" value="Oxidoreductase, molybdopterin-binding domain"/>
    <property type="match status" value="1"/>
</dbReference>
<dbReference type="GO" id="GO:0030151">
    <property type="term" value="F:molybdenum ion binding"/>
    <property type="evidence" value="ECO:0007669"/>
    <property type="project" value="InterPro"/>
</dbReference>
<dbReference type="PANTHER" id="PTHR19372">
    <property type="entry name" value="SULFITE REDUCTASE"/>
    <property type="match status" value="1"/>
</dbReference>
<evidence type="ECO:0000256" key="3">
    <source>
        <dbReference type="ARBA" id="ARBA00022723"/>
    </source>
</evidence>
<gene>
    <name evidence="8" type="ORF">IP91_00180</name>
</gene>
<dbReference type="InterPro" id="IPR036374">
    <property type="entry name" value="OxRdtase_Mopterin-bd_sf"/>
</dbReference>
<dbReference type="Pfam" id="PF00174">
    <property type="entry name" value="Oxidored_molyb"/>
    <property type="match status" value="1"/>
</dbReference>
<feature type="domain" description="Moybdenum cofactor oxidoreductase dimerisation" evidence="7">
    <location>
        <begin position="310"/>
        <end position="412"/>
    </location>
</feature>
<dbReference type="GO" id="GO:0008482">
    <property type="term" value="F:sulfite oxidase activity"/>
    <property type="evidence" value="ECO:0007669"/>
    <property type="project" value="TreeGrafter"/>
</dbReference>
<dbReference type="GO" id="GO:0006790">
    <property type="term" value="P:sulfur compound metabolic process"/>
    <property type="evidence" value="ECO:0007669"/>
    <property type="project" value="TreeGrafter"/>
</dbReference>
<protein>
    <submittedName>
        <fullName evidence="8">DMSO/TMAO reductase YedYZ molybdopterin-dependent catalytic subunit</fullName>
    </submittedName>
</protein>
<dbReference type="AlphaFoldDB" id="A0A562RKJ6"/>
<evidence type="ECO:0000256" key="1">
    <source>
        <dbReference type="ARBA" id="ARBA00001924"/>
    </source>
</evidence>
<evidence type="ECO:0000256" key="2">
    <source>
        <dbReference type="ARBA" id="ARBA00022505"/>
    </source>
</evidence>
<dbReference type="Pfam" id="PF03404">
    <property type="entry name" value="Mo-co_dimer"/>
    <property type="match status" value="1"/>
</dbReference>
<feature type="region of interest" description="Disordered" evidence="5">
    <location>
        <begin position="1"/>
        <end position="23"/>
    </location>
</feature>